<protein>
    <submittedName>
        <fullName evidence="1">CIC11C00000005466</fullName>
    </submittedName>
</protein>
<gene>
    <name evidence="1" type="ORF">SAMEA4029010_CIC11G00000005466</name>
</gene>
<dbReference type="EMBL" id="LT635756">
    <property type="protein sequence ID" value="SGZ47866.1"/>
    <property type="molecule type" value="Genomic_DNA"/>
</dbReference>
<evidence type="ECO:0000313" key="1">
    <source>
        <dbReference type="EMBL" id="SGZ47866.1"/>
    </source>
</evidence>
<keyword evidence="2" id="KW-1185">Reference proteome</keyword>
<name>A0A1L0BD21_9ASCO</name>
<reference evidence="1 2" key="1">
    <citation type="submission" date="2016-10" db="EMBL/GenBank/DDBJ databases">
        <authorList>
            <person name="de Groot N.N."/>
        </authorList>
    </citation>
    <scope>NUCLEOTIDE SEQUENCE [LARGE SCALE GENOMIC DNA]</scope>
    <source>
        <strain evidence="1 2">CBS 141442</strain>
    </source>
</reference>
<evidence type="ECO:0000313" key="2">
    <source>
        <dbReference type="Proteomes" id="UP000182334"/>
    </source>
</evidence>
<dbReference type="Proteomes" id="UP000182334">
    <property type="component" value="Chromosome I"/>
</dbReference>
<accession>A0A1L0BD21</accession>
<organism evidence="1 2">
    <name type="scientific">Sungouiella intermedia</name>
    <dbReference type="NCBI Taxonomy" id="45354"/>
    <lineage>
        <taxon>Eukaryota</taxon>
        <taxon>Fungi</taxon>
        <taxon>Dikarya</taxon>
        <taxon>Ascomycota</taxon>
        <taxon>Saccharomycotina</taxon>
        <taxon>Pichiomycetes</taxon>
        <taxon>Metschnikowiaceae</taxon>
        <taxon>Sungouiella</taxon>
    </lineage>
</organism>
<sequence>MTLLERIDSPSSSSSRLSLEPLQQRLLGERCYSPEQVTAFSTPVVSAGVSRQHSLNNIHTQQMKLTPSLAARNGKASFVM</sequence>
<proteinExistence type="predicted"/>
<dbReference type="AlphaFoldDB" id="A0A1L0BD21"/>